<dbReference type="GO" id="GO:0016020">
    <property type="term" value="C:membrane"/>
    <property type="evidence" value="ECO:0007669"/>
    <property type="project" value="UniProtKB-SubCell"/>
</dbReference>
<evidence type="ECO:0000256" key="1">
    <source>
        <dbReference type="ARBA" id="ARBA00004167"/>
    </source>
</evidence>
<evidence type="ECO:0000256" key="4">
    <source>
        <dbReference type="ARBA" id="ARBA00022989"/>
    </source>
</evidence>
<dbReference type="Gene3D" id="2.40.50.100">
    <property type="match status" value="1"/>
</dbReference>
<dbReference type="SUPFAM" id="SSF51230">
    <property type="entry name" value="Single hybrid motif"/>
    <property type="match status" value="1"/>
</dbReference>
<dbReference type="Proteomes" id="UP000005850">
    <property type="component" value="Chromosome"/>
</dbReference>
<evidence type="ECO:0000256" key="6">
    <source>
        <dbReference type="SAM" id="Phobius"/>
    </source>
</evidence>
<name>A0A075RBE0_BRELA</name>
<dbReference type="AlphaFoldDB" id="A0A075RBE0"/>
<protein>
    <submittedName>
        <fullName evidence="8">Multidrug export protein EmrA</fullName>
    </submittedName>
</protein>
<dbReference type="EMBL" id="CP007806">
    <property type="protein sequence ID" value="AIG28543.1"/>
    <property type="molecule type" value="Genomic_DNA"/>
</dbReference>
<keyword evidence="3 6" id="KW-0812">Transmembrane</keyword>
<proteinExistence type="inferred from homology"/>
<feature type="transmembrane region" description="Helical" evidence="6">
    <location>
        <begin position="12"/>
        <end position="31"/>
    </location>
</feature>
<comment type="subcellular location">
    <subcellularLocation>
        <location evidence="1">Membrane</location>
        <topology evidence="1">Single-pass membrane protein</topology>
    </subcellularLocation>
</comment>
<evidence type="ECO:0000259" key="7">
    <source>
        <dbReference type="Pfam" id="PF25990"/>
    </source>
</evidence>
<dbReference type="Gene3D" id="2.40.30.170">
    <property type="match status" value="1"/>
</dbReference>
<dbReference type="InterPro" id="IPR011053">
    <property type="entry name" value="Single_hybrid_motif"/>
</dbReference>
<reference evidence="8 9" key="1">
    <citation type="journal article" date="2011" name="J. Bacteriol.">
        <title>Genome sequence of Brevibacillus laterosporus LMG 15441, a pathogen of invertebrates.</title>
        <authorList>
            <person name="Djukic M."/>
            <person name="Poehlein A."/>
            <person name="Thurmer A."/>
            <person name="Daniel R."/>
        </authorList>
    </citation>
    <scope>NUCLEOTIDE SEQUENCE [LARGE SCALE GENOMIC DNA]</scope>
    <source>
        <strain evidence="8 9">LMG 15441</strain>
    </source>
</reference>
<dbReference type="PANTHER" id="PTHR30386:SF26">
    <property type="entry name" value="TRANSPORT PROTEIN COMB"/>
    <property type="match status" value="1"/>
</dbReference>
<dbReference type="HOGENOM" id="CLU_018816_11_0_9"/>
<evidence type="ECO:0000256" key="2">
    <source>
        <dbReference type="ARBA" id="ARBA00009477"/>
    </source>
</evidence>
<evidence type="ECO:0000313" key="9">
    <source>
        <dbReference type="Proteomes" id="UP000005850"/>
    </source>
</evidence>
<dbReference type="Pfam" id="PF25990">
    <property type="entry name" value="Beta-barrel_YknX"/>
    <property type="match status" value="1"/>
</dbReference>
<gene>
    <name evidence="8" type="primary">emrA</name>
    <name evidence="8" type="ORF">BRLA_c042680</name>
</gene>
<evidence type="ECO:0000313" key="8">
    <source>
        <dbReference type="EMBL" id="AIG28543.1"/>
    </source>
</evidence>
<evidence type="ECO:0000256" key="5">
    <source>
        <dbReference type="ARBA" id="ARBA00023136"/>
    </source>
</evidence>
<dbReference type="InterPro" id="IPR058636">
    <property type="entry name" value="Beta-barrel_YknX"/>
</dbReference>
<dbReference type="PANTHER" id="PTHR30386">
    <property type="entry name" value="MEMBRANE FUSION SUBUNIT OF EMRAB-TOLC MULTIDRUG EFFLUX PUMP"/>
    <property type="match status" value="1"/>
</dbReference>
<keyword evidence="4 6" id="KW-1133">Transmembrane helix</keyword>
<keyword evidence="5 6" id="KW-0472">Membrane</keyword>
<accession>A0A075RBE0</accession>
<dbReference type="eggNOG" id="COG1566">
    <property type="taxonomic scope" value="Bacteria"/>
</dbReference>
<dbReference type="KEGG" id="blr:BRLA_c042680"/>
<feature type="domain" description="YknX-like beta-barrel" evidence="7">
    <location>
        <begin position="130"/>
        <end position="218"/>
    </location>
</feature>
<keyword evidence="9" id="KW-1185">Reference proteome</keyword>
<organism evidence="8 9">
    <name type="scientific">Brevibacillus laterosporus LMG 15441</name>
    <dbReference type="NCBI Taxonomy" id="1042163"/>
    <lineage>
        <taxon>Bacteria</taxon>
        <taxon>Bacillati</taxon>
        <taxon>Bacillota</taxon>
        <taxon>Bacilli</taxon>
        <taxon>Bacillales</taxon>
        <taxon>Paenibacillaceae</taxon>
        <taxon>Brevibacillus</taxon>
    </lineage>
</organism>
<dbReference type="InterPro" id="IPR050739">
    <property type="entry name" value="MFP"/>
</dbReference>
<dbReference type="STRING" id="1042163.BRLA_c042680"/>
<comment type="similarity">
    <text evidence="2">Belongs to the membrane fusion protein (MFP) (TC 8.A.1) family.</text>
</comment>
<evidence type="ECO:0000256" key="3">
    <source>
        <dbReference type="ARBA" id="ARBA00022692"/>
    </source>
</evidence>
<dbReference type="RefSeq" id="WP_003334434.1">
    <property type="nucleotide sequence ID" value="NZ_CP007806.1"/>
</dbReference>
<sequence>MKARSTKTRNFKIILTIILVVAISIIWYYSYKNYYYVTTEDAQVTGEIYKIAAKVPGKIEQFSLEEGTQVRMNQVVSRLEQVNANNISSLENMIVRSPIDGVIIQKLANQGEIVGAGNPLALVMNKATLYIQANIEETKAGYVKAGQPVEIRLDMFPGHVYQGKVEYVGEATQSTFSLLPRTNAGGSFTKVTQRIPVKISFVQQAFHFTPGSNATVTILVR</sequence>
<dbReference type="GO" id="GO:0055085">
    <property type="term" value="P:transmembrane transport"/>
    <property type="evidence" value="ECO:0007669"/>
    <property type="project" value="InterPro"/>
</dbReference>